<dbReference type="InterPro" id="IPR052237">
    <property type="entry name" value="Ataxin-7-like_regulator"/>
</dbReference>
<dbReference type="PANTHER" id="PTHR15117:SF5">
    <property type="entry name" value="ATAXIN-7-LIKE PROTEIN 2"/>
    <property type="match status" value="1"/>
</dbReference>
<feature type="region of interest" description="Disordered" evidence="1">
    <location>
        <begin position="299"/>
        <end position="364"/>
    </location>
</feature>
<feature type="region of interest" description="Disordered" evidence="1">
    <location>
        <begin position="415"/>
        <end position="636"/>
    </location>
</feature>
<evidence type="ECO:0000313" key="3">
    <source>
        <dbReference type="Proteomes" id="UP001153269"/>
    </source>
</evidence>
<dbReference type="PANTHER" id="PTHR15117">
    <property type="entry name" value="ATAXIN 7 RELATED"/>
    <property type="match status" value="1"/>
</dbReference>
<sequence length="658" mass="72162">MAASSRRHPNLDDCLGLNWSRWADMVDVSPPDAGSNAEDNSHCGRNPSDIMTLRKEDMHIYGHCPASDDFYLVMCSHCGQVVKPGAFEKHCERRHGERQKDGGLYEDGAPSSAALPVHPLRPSKAKREAASLPSVVKSSRENLPIPQNSLPMPRSRVPPCHSGPLPPGLCSSSGSTERPSEQKSTAGQTTQPRTPLRGTRTYSRTYKNVAKKERDLNKNCKILDPERKMLSTRELICNANTTQPKAQGRTKTSDQLSVEQRERIPCAGRDMEPLLVKLKDKEQHSEAFEEKLTQGSRHNLGSNCHILGSKDTEEDFPEEEGDRTVEEEVQPPYALNQSLLSSEGSEDDEQEEAKELPELPASPCHPKPLGHCTFGCRTLGRSILTFDRRLHHLRFALNTMLEHHVSTHMWKKMPQVSPGLRSCRVTPPAVRATGKPFQSTGSNSLDSTSIGQMENKTTQHNSQSTKPPSSTSPASLGPGRRSNPVGQQSKVQQKEVMPMQDASAAQKATRLPQSNKEKSSRNVRDPPLHEKGQPRSPSCKGPASGNFSQGKKPCPPLPLQPSERHLSALEKRSALPAKTDRPPRGRGRASGIQQKAVGFDCNGRGQKRKGSNESPPSSVSKTSKCKRLSSPSRSSLLAWKGENIGDGLAWGLDKTSNS</sequence>
<evidence type="ECO:0000256" key="1">
    <source>
        <dbReference type="SAM" id="MobiDB-lite"/>
    </source>
</evidence>
<evidence type="ECO:0000313" key="2">
    <source>
        <dbReference type="EMBL" id="CAB1449537.1"/>
    </source>
</evidence>
<feature type="compositionally biased region" description="Low complexity" evidence="1">
    <location>
        <begin position="462"/>
        <end position="475"/>
    </location>
</feature>
<organism evidence="2 3">
    <name type="scientific">Pleuronectes platessa</name>
    <name type="common">European plaice</name>
    <dbReference type="NCBI Taxonomy" id="8262"/>
    <lineage>
        <taxon>Eukaryota</taxon>
        <taxon>Metazoa</taxon>
        <taxon>Chordata</taxon>
        <taxon>Craniata</taxon>
        <taxon>Vertebrata</taxon>
        <taxon>Euteleostomi</taxon>
        <taxon>Actinopterygii</taxon>
        <taxon>Neopterygii</taxon>
        <taxon>Teleostei</taxon>
        <taxon>Neoteleostei</taxon>
        <taxon>Acanthomorphata</taxon>
        <taxon>Carangaria</taxon>
        <taxon>Pleuronectiformes</taxon>
        <taxon>Pleuronectoidei</taxon>
        <taxon>Pleuronectidae</taxon>
        <taxon>Pleuronectes</taxon>
    </lineage>
</organism>
<comment type="caution">
    <text evidence="2">The sequence shown here is derived from an EMBL/GenBank/DDBJ whole genome shotgun (WGS) entry which is preliminary data.</text>
</comment>
<gene>
    <name evidence="2" type="ORF">PLEPLA_LOCUS37220</name>
</gene>
<feature type="region of interest" description="Disordered" evidence="1">
    <location>
        <begin position="93"/>
        <end position="210"/>
    </location>
</feature>
<name>A0A9N7Z4H8_PLEPL</name>
<evidence type="ECO:0008006" key="4">
    <source>
        <dbReference type="Google" id="ProtNLM"/>
    </source>
</evidence>
<dbReference type="EMBL" id="CADEAL010004018">
    <property type="protein sequence ID" value="CAB1449537.1"/>
    <property type="molecule type" value="Genomic_DNA"/>
</dbReference>
<reference evidence="2" key="1">
    <citation type="submission" date="2020-03" db="EMBL/GenBank/DDBJ databases">
        <authorList>
            <person name="Weist P."/>
        </authorList>
    </citation>
    <scope>NUCLEOTIDE SEQUENCE</scope>
</reference>
<feature type="compositionally biased region" description="Polar residues" evidence="1">
    <location>
        <begin position="182"/>
        <end position="193"/>
    </location>
</feature>
<feature type="compositionally biased region" description="Basic and acidic residues" evidence="1">
    <location>
        <begin position="562"/>
        <end position="583"/>
    </location>
</feature>
<protein>
    <recommendedName>
        <fullName evidence="4">SCA7 domain-containing protein</fullName>
    </recommendedName>
</protein>
<accession>A0A9N7Z4H8</accession>
<feature type="compositionally biased region" description="Basic and acidic residues" evidence="1">
    <location>
        <begin position="93"/>
        <end position="103"/>
    </location>
</feature>
<feature type="compositionally biased region" description="Polar residues" evidence="1">
    <location>
        <begin position="612"/>
        <end position="622"/>
    </location>
</feature>
<feature type="compositionally biased region" description="Basic and acidic residues" evidence="1">
    <location>
        <begin position="515"/>
        <end position="533"/>
    </location>
</feature>
<dbReference type="AlphaFoldDB" id="A0A9N7Z4H8"/>
<feature type="compositionally biased region" description="Acidic residues" evidence="1">
    <location>
        <begin position="312"/>
        <end position="329"/>
    </location>
</feature>
<feature type="compositionally biased region" description="Polar residues" evidence="1">
    <location>
        <begin position="436"/>
        <end position="461"/>
    </location>
</feature>
<dbReference type="Proteomes" id="UP001153269">
    <property type="component" value="Unassembled WGS sequence"/>
</dbReference>
<proteinExistence type="predicted"/>
<keyword evidence="3" id="KW-1185">Reference proteome</keyword>